<protein>
    <submittedName>
        <fullName evidence="1">Uncharacterized protein</fullName>
    </submittedName>
</protein>
<sequence length="116" mass="13276">MDSVPAGWLLQNRTSIHSLCIYEAMSLESLPPSIRDLSDLKELYLHRAGKHLSLPDLPSSLKELCIRGCHSELEKKFSECGSPEWNKISHLRRVEIGNSYFIMGKKCSMETCRKLR</sequence>
<reference evidence="1" key="2">
    <citation type="journal article" date="2015" name="Data Brief">
        <title>Shoot transcriptome of the giant reed, Arundo donax.</title>
        <authorList>
            <person name="Barrero R.A."/>
            <person name="Guerrero F.D."/>
            <person name="Moolhuijzen P."/>
            <person name="Goolsby J.A."/>
            <person name="Tidwell J."/>
            <person name="Bellgard S.E."/>
            <person name="Bellgard M.I."/>
        </authorList>
    </citation>
    <scope>NUCLEOTIDE SEQUENCE</scope>
    <source>
        <tissue evidence="1">Shoot tissue taken approximately 20 cm above the soil surface</tissue>
    </source>
</reference>
<dbReference type="SUPFAM" id="SSF52058">
    <property type="entry name" value="L domain-like"/>
    <property type="match status" value="1"/>
</dbReference>
<dbReference type="InterPro" id="IPR032675">
    <property type="entry name" value="LRR_dom_sf"/>
</dbReference>
<evidence type="ECO:0000313" key="1">
    <source>
        <dbReference type="EMBL" id="JAE33802.1"/>
    </source>
</evidence>
<reference evidence="1" key="1">
    <citation type="submission" date="2014-09" db="EMBL/GenBank/DDBJ databases">
        <authorList>
            <person name="Magalhaes I.L.F."/>
            <person name="Oliveira U."/>
            <person name="Santos F.R."/>
            <person name="Vidigal T.H.D.A."/>
            <person name="Brescovit A.D."/>
            <person name="Santos A.J."/>
        </authorList>
    </citation>
    <scope>NUCLEOTIDE SEQUENCE</scope>
    <source>
        <tissue evidence="1">Shoot tissue taken approximately 20 cm above the soil surface</tissue>
    </source>
</reference>
<name>A0A0A9HAM7_ARUDO</name>
<accession>A0A0A9HAM7</accession>
<dbReference type="AlphaFoldDB" id="A0A0A9HAM7"/>
<organism evidence="1">
    <name type="scientific">Arundo donax</name>
    <name type="common">Giant reed</name>
    <name type="synonym">Donax arundinaceus</name>
    <dbReference type="NCBI Taxonomy" id="35708"/>
    <lineage>
        <taxon>Eukaryota</taxon>
        <taxon>Viridiplantae</taxon>
        <taxon>Streptophyta</taxon>
        <taxon>Embryophyta</taxon>
        <taxon>Tracheophyta</taxon>
        <taxon>Spermatophyta</taxon>
        <taxon>Magnoliopsida</taxon>
        <taxon>Liliopsida</taxon>
        <taxon>Poales</taxon>
        <taxon>Poaceae</taxon>
        <taxon>PACMAD clade</taxon>
        <taxon>Arundinoideae</taxon>
        <taxon>Arundineae</taxon>
        <taxon>Arundo</taxon>
    </lineage>
</organism>
<dbReference type="Gene3D" id="3.80.10.10">
    <property type="entry name" value="Ribonuclease Inhibitor"/>
    <property type="match status" value="1"/>
</dbReference>
<dbReference type="EMBL" id="GBRH01164094">
    <property type="protein sequence ID" value="JAE33802.1"/>
    <property type="molecule type" value="Transcribed_RNA"/>
</dbReference>
<proteinExistence type="predicted"/>